<name>A0ABW5Q7Z7_9BACI</name>
<keyword evidence="1 4" id="KW-0808">Transferase</keyword>
<dbReference type="PROSITE" id="PS51186">
    <property type="entry name" value="GNAT"/>
    <property type="match status" value="1"/>
</dbReference>
<comment type="caution">
    <text evidence="4">The sequence shown here is derived from an EMBL/GenBank/DDBJ whole genome shotgun (WGS) entry which is preliminary data.</text>
</comment>
<evidence type="ECO:0000313" key="5">
    <source>
        <dbReference type="Proteomes" id="UP001597452"/>
    </source>
</evidence>
<accession>A0ABW5Q7Z7</accession>
<keyword evidence="5" id="KW-1185">Reference proteome</keyword>
<proteinExistence type="predicted"/>
<sequence>MIRQARIHDVEAIQTIYNEAILKTTAVYDYEPYTYENRKEWYLEKIEAGYPVLVYEENNQVIGFATYGPFRPRPAYQYTVEHSVYVSKKSSGKGTGSALLRKIIELAEANEYKMMIGVIDAANNGSIKLHEKLGFEHAGTIKNAGYKFGKWLDLAFYQKELSGPGRLA</sequence>
<dbReference type="InterPro" id="IPR000182">
    <property type="entry name" value="GNAT_dom"/>
</dbReference>
<dbReference type="SUPFAM" id="SSF55729">
    <property type="entry name" value="Acyl-CoA N-acyltransferases (Nat)"/>
    <property type="match status" value="1"/>
</dbReference>
<organism evidence="4 5">
    <name type="scientific">Piscibacillus salipiscarius</name>
    <dbReference type="NCBI Taxonomy" id="299480"/>
    <lineage>
        <taxon>Bacteria</taxon>
        <taxon>Bacillati</taxon>
        <taxon>Bacillota</taxon>
        <taxon>Bacilli</taxon>
        <taxon>Bacillales</taxon>
        <taxon>Bacillaceae</taxon>
        <taxon>Piscibacillus</taxon>
    </lineage>
</organism>
<dbReference type="CDD" id="cd04301">
    <property type="entry name" value="NAT_SF"/>
    <property type="match status" value="1"/>
</dbReference>
<dbReference type="Pfam" id="PF13420">
    <property type="entry name" value="Acetyltransf_4"/>
    <property type="match status" value="1"/>
</dbReference>
<dbReference type="EMBL" id="JBHUMZ010000011">
    <property type="protein sequence ID" value="MFD2637818.1"/>
    <property type="molecule type" value="Genomic_DNA"/>
</dbReference>
<keyword evidence="2 4" id="KW-0012">Acyltransferase</keyword>
<dbReference type="Gene3D" id="3.40.630.30">
    <property type="match status" value="1"/>
</dbReference>
<dbReference type="PANTHER" id="PTHR43072">
    <property type="entry name" value="N-ACETYLTRANSFERASE"/>
    <property type="match status" value="1"/>
</dbReference>
<dbReference type="InterPro" id="IPR016181">
    <property type="entry name" value="Acyl_CoA_acyltransferase"/>
</dbReference>
<reference evidence="5" key="1">
    <citation type="journal article" date="2019" name="Int. J. Syst. Evol. Microbiol.">
        <title>The Global Catalogue of Microorganisms (GCM) 10K type strain sequencing project: providing services to taxonomists for standard genome sequencing and annotation.</title>
        <authorList>
            <consortium name="The Broad Institute Genomics Platform"/>
            <consortium name="The Broad Institute Genome Sequencing Center for Infectious Disease"/>
            <person name="Wu L."/>
            <person name="Ma J."/>
        </authorList>
    </citation>
    <scope>NUCLEOTIDE SEQUENCE [LARGE SCALE GENOMIC DNA]</scope>
    <source>
        <strain evidence="5">TISTR 1571</strain>
    </source>
</reference>
<evidence type="ECO:0000259" key="3">
    <source>
        <dbReference type="PROSITE" id="PS51186"/>
    </source>
</evidence>
<dbReference type="EC" id="2.3.-.-" evidence="4"/>
<dbReference type="Proteomes" id="UP001597452">
    <property type="component" value="Unassembled WGS sequence"/>
</dbReference>
<protein>
    <submittedName>
        <fullName evidence="4">GNAT family N-acetyltransferase</fullName>
        <ecNumber evidence="4">2.3.-.-</ecNumber>
    </submittedName>
</protein>
<dbReference type="PANTHER" id="PTHR43072:SF23">
    <property type="entry name" value="UPF0039 PROTEIN C11D3.02C"/>
    <property type="match status" value="1"/>
</dbReference>
<dbReference type="RefSeq" id="WP_054752227.1">
    <property type="nucleotide sequence ID" value="NZ_JBHUMZ010000011.1"/>
</dbReference>
<gene>
    <name evidence="4" type="ORF">ACFSW4_02875</name>
</gene>
<feature type="domain" description="N-acetyltransferase" evidence="3">
    <location>
        <begin position="1"/>
        <end position="153"/>
    </location>
</feature>
<dbReference type="GO" id="GO:0016746">
    <property type="term" value="F:acyltransferase activity"/>
    <property type="evidence" value="ECO:0007669"/>
    <property type="project" value="UniProtKB-KW"/>
</dbReference>
<evidence type="ECO:0000256" key="1">
    <source>
        <dbReference type="ARBA" id="ARBA00022679"/>
    </source>
</evidence>
<evidence type="ECO:0000313" key="4">
    <source>
        <dbReference type="EMBL" id="MFD2637818.1"/>
    </source>
</evidence>
<evidence type="ECO:0000256" key="2">
    <source>
        <dbReference type="ARBA" id="ARBA00023315"/>
    </source>
</evidence>